<evidence type="ECO:0000256" key="1">
    <source>
        <dbReference type="ARBA" id="ARBA00022527"/>
    </source>
</evidence>
<dbReference type="InterPro" id="IPR036890">
    <property type="entry name" value="HATPase_C_sf"/>
</dbReference>
<dbReference type="PANTHER" id="PTHR35526">
    <property type="entry name" value="ANTI-SIGMA-F FACTOR RSBW-RELATED"/>
    <property type="match status" value="1"/>
</dbReference>
<keyword evidence="1" id="KW-0723">Serine/threonine-protein kinase</keyword>
<proteinExistence type="predicted"/>
<reference evidence="3 4" key="1">
    <citation type="journal article" date="2019" name="Int. J. Syst. Evol. Microbiol.">
        <title>The Global Catalogue of Microorganisms (GCM) 10K type strain sequencing project: providing services to taxonomists for standard genome sequencing and annotation.</title>
        <authorList>
            <consortium name="The Broad Institute Genomics Platform"/>
            <consortium name="The Broad Institute Genome Sequencing Center for Infectious Disease"/>
            <person name="Wu L."/>
            <person name="Ma J."/>
        </authorList>
    </citation>
    <scope>NUCLEOTIDE SEQUENCE [LARGE SCALE GENOMIC DNA]</scope>
    <source>
        <strain evidence="3 4">JCM 16114</strain>
    </source>
</reference>
<keyword evidence="4" id="KW-1185">Reference proteome</keyword>
<dbReference type="Gene3D" id="3.30.565.10">
    <property type="entry name" value="Histidine kinase-like ATPase, C-terminal domain"/>
    <property type="match status" value="1"/>
</dbReference>
<gene>
    <name evidence="3" type="ORF">GCM10009850_049810</name>
</gene>
<dbReference type="SUPFAM" id="SSF55874">
    <property type="entry name" value="ATPase domain of HSP90 chaperone/DNA topoisomerase II/histidine kinase"/>
    <property type="match status" value="1"/>
</dbReference>
<evidence type="ECO:0000313" key="4">
    <source>
        <dbReference type="Proteomes" id="UP001499843"/>
    </source>
</evidence>
<comment type="caution">
    <text evidence="3">The sequence shown here is derived from an EMBL/GenBank/DDBJ whole genome shotgun (WGS) entry which is preliminary data.</text>
</comment>
<dbReference type="EMBL" id="BAAAQX010000012">
    <property type="protein sequence ID" value="GAA2209523.1"/>
    <property type="molecule type" value="Genomic_DNA"/>
</dbReference>
<dbReference type="CDD" id="cd16936">
    <property type="entry name" value="HATPase_RsbW-like"/>
    <property type="match status" value="1"/>
</dbReference>
<keyword evidence="1" id="KW-0418">Kinase</keyword>
<dbReference type="PANTHER" id="PTHR35526:SF3">
    <property type="entry name" value="ANTI-SIGMA-F FACTOR RSBW"/>
    <property type="match status" value="1"/>
</dbReference>
<sequence length="140" mass="14894">MAPHLAAHGGSATASQARAVEYLLPSAPAGVAETRSLVRAQLTHWDLTHLTDDCLIIVSELVTNVIRHGGSAYTLRLEDRADRLYGEVFDPGDGVPFQRSPGVDALSGRGLQIVGAIADEWGVARAANGKFVWFTVSRTG</sequence>
<evidence type="ECO:0000259" key="2">
    <source>
        <dbReference type="Pfam" id="PF13581"/>
    </source>
</evidence>
<dbReference type="Proteomes" id="UP001499843">
    <property type="component" value="Unassembled WGS sequence"/>
</dbReference>
<evidence type="ECO:0000313" key="3">
    <source>
        <dbReference type="EMBL" id="GAA2209523.1"/>
    </source>
</evidence>
<keyword evidence="1" id="KW-0808">Transferase</keyword>
<accession>A0ABN3CK25</accession>
<name>A0ABN3CK25_9ACTN</name>
<dbReference type="InterPro" id="IPR003594">
    <property type="entry name" value="HATPase_dom"/>
</dbReference>
<organism evidence="3 4">
    <name type="scientific">Nonomuraea monospora</name>
    <dbReference type="NCBI Taxonomy" id="568818"/>
    <lineage>
        <taxon>Bacteria</taxon>
        <taxon>Bacillati</taxon>
        <taxon>Actinomycetota</taxon>
        <taxon>Actinomycetes</taxon>
        <taxon>Streptosporangiales</taxon>
        <taxon>Streptosporangiaceae</taxon>
        <taxon>Nonomuraea</taxon>
    </lineage>
</organism>
<dbReference type="Pfam" id="PF13581">
    <property type="entry name" value="HATPase_c_2"/>
    <property type="match status" value="1"/>
</dbReference>
<feature type="domain" description="Histidine kinase/HSP90-like ATPase" evidence="2">
    <location>
        <begin position="24"/>
        <end position="135"/>
    </location>
</feature>
<protein>
    <recommendedName>
        <fullName evidence="2">Histidine kinase/HSP90-like ATPase domain-containing protein</fullName>
    </recommendedName>
</protein>
<dbReference type="InterPro" id="IPR050267">
    <property type="entry name" value="Anti-sigma-factor_SerPK"/>
</dbReference>